<evidence type="ECO:0000256" key="1">
    <source>
        <dbReference type="SAM" id="SignalP"/>
    </source>
</evidence>
<sequence length="168" mass="19110">MNTPTRTILMAAALAAVLTVTGCALMPERLAAGTPRAQVIERLGPPTAEYALPEGTRLQYSRQPAGQQVYNVDLDARGAVRRVEQVLDIGWMQQNIAIDRWTRDDVLRHMGRPALVEQVWSFKGDIWTYRFLEFNNPRQAHVHIDPQGVVRKLVFTDERRSNDFPDRS</sequence>
<accession>A0A6G8IKZ1</accession>
<protein>
    <recommendedName>
        <fullName evidence="4">Lipoprotein SmpA/OmlA domain-containing protein</fullName>
    </recommendedName>
</protein>
<reference evidence="2 3" key="1">
    <citation type="submission" date="2020-03" db="EMBL/GenBank/DDBJ databases">
        <title>Hydrogenophaga sp. nov. isolated from cyanobacterial mat.</title>
        <authorList>
            <person name="Thorat V."/>
            <person name="Kirdat K."/>
            <person name="Tiwarekar B."/>
            <person name="Costa E.D."/>
            <person name="Yadav A."/>
        </authorList>
    </citation>
    <scope>NUCLEOTIDE SEQUENCE [LARGE SCALE GENOMIC DNA]</scope>
    <source>
        <strain evidence="2 3">BA0156</strain>
    </source>
</reference>
<keyword evidence="3" id="KW-1185">Reference proteome</keyword>
<dbReference type="PROSITE" id="PS51257">
    <property type="entry name" value="PROKAR_LIPOPROTEIN"/>
    <property type="match status" value="1"/>
</dbReference>
<feature type="signal peptide" evidence="1">
    <location>
        <begin position="1"/>
        <end position="26"/>
    </location>
</feature>
<dbReference type="RefSeq" id="WP_166228893.1">
    <property type="nucleotide sequence ID" value="NZ_CP049989.1"/>
</dbReference>
<gene>
    <name evidence="2" type="ORF">G9Q37_16630</name>
</gene>
<evidence type="ECO:0008006" key="4">
    <source>
        <dbReference type="Google" id="ProtNLM"/>
    </source>
</evidence>
<evidence type="ECO:0000313" key="3">
    <source>
        <dbReference type="Proteomes" id="UP000503162"/>
    </source>
</evidence>
<keyword evidence="1" id="KW-0732">Signal</keyword>
<proteinExistence type="predicted"/>
<dbReference type="EMBL" id="CP049989">
    <property type="protein sequence ID" value="QIM53660.1"/>
    <property type="molecule type" value="Genomic_DNA"/>
</dbReference>
<feature type="chain" id="PRO_5026132823" description="Lipoprotein SmpA/OmlA domain-containing protein" evidence="1">
    <location>
        <begin position="27"/>
        <end position="168"/>
    </location>
</feature>
<dbReference type="AlphaFoldDB" id="A0A6G8IKZ1"/>
<dbReference type="KEGG" id="hcz:G9Q37_16630"/>
<dbReference type="Proteomes" id="UP000503162">
    <property type="component" value="Chromosome"/>
</dbReference>
<evidence type="ECO:0000313" key="2">
    <source>
        <dbReference type="EMBL" id="QIM53660.1"/>
    </source>
</evidence>
<organism evidence="2 3">
    <name type="scientific">Hydrogenophaga crocea</name>
    <dbReference type="NCBI Taxonomy" id="2716225"/>
    <lineage>
        <taxon>Bacteria</taxon>
        <taxon>Pseudomonadati</taxon>
        <taxon>Pseudomonadota</taxon>
        <taxon>Betaproteobacteria</taxon>
        <taxon>Burkholderiales</taxon>
        <taxon>Comamonadaceae</taxon>
        <taxon>Hydrogenophaga</taxon>
    </lineage>
</organism>
<name>A0A6G8IKZ1_9BURK</name>